<comment type="caution">
    <text evidence="2">The sequence shown here is derived from an EMBL/GenBank/DDBJ whole genome shotgun (WGS) entry which is preliminary data.</text>
</comment>
<dbReference type="EMBL" id="SGPK01000658">
    <property type="protein sequence ID" value="THG99990.1"/>
    <property type="molecule type" value="Genomic_DNA"/>
</dbReference>
<dbReference type="Gene3D" id="2.60.120.200">
    <property type="match status" value="1"/>
</dbReference>
<proteinExistence type="predicted"/>
<feature type="domain" description="Polysaccharide lyase 14" evidence="1">
    <location>
        <begin position="54"/>
        <end position="147"/>
    </location>
</feature>
<dbReference type="OrthoDB" id="2395160at2759"/>
<protein>
    <recommendedName>
        <fullName evidence="1">Polysaccharide lyase 14 domain-containing protein</fullName>
    </recommendedName>
</protein>
<organism evidence="2 3">
    <name type="scientific">Phellinidium pouzarii</name>
    <dbReference type="NCBI Taxonomy" id="167371"/>
    <lineage>
        <taxon>Eukaryota</taxon>
        <taxon>Fungi</taxon>
        <taxon>Dikarya</taxon>
        <taxon>Basidiomycota</taxon>
        <taxon>Agaricomycotina</taxon>
        <taxon>Agaricomycetes</taxon>
        <taxon>Hymenochaetales</taxon>
        <taxon>Hymenochaetaceae</taxon>
        <taxon>Phellinidium</taxon>
    </lineage>
</organism>
<dbReference type="AlphaFoldDB" id="A0A4S4KP80"/>
<evidence type="ECO:0000313" key="2">
    <source>
        <dbReference type="EMBL" id="THG99990.1"/>
    </source>
</evidence>
<evidence type="ECO:0000313" key="3">
    <source>
        <dbReference type="Proteomes" id="UP000308199"/>
    </source>
</evidence>
<dbReference type="Pfam" id="PF21294">
    <property type="entry name" value="Polysacc_lyase_14"/>
    <property type="match status" value="1"/>
</dbReference>
<accession>A0A4S4KP80</accession>
<keyword evidence="3" id="KW-1185">Reference proteome</keyword>
<dbReference type="InterPro" id="IPR048958">
    <property type="entry name" value="Polysacc_lyase_14"/>
</dbReference>
<sequence>MLAFPSSTMAASDATSFIQSKWSLQGGISFGKNSLSFVPDPTSKSSSSSDSNSSNGAVFAVTYDAGTYSHGTGGAQFYATFGGSAGFEAMLLSYDIMFDEDFDWVKGGKLPGLRGGPKTNSCSGGNEPTGSDCFSSRLMWRADGAGEGVSVNALWLAASHAHV</sequence>
<name>A0A4S4KP80_9AGAM</name>
<dbReference type="PANTHER" id="PTHR40124:SF1">
    <property type="entry name" value="DISAGGREGATASE RELATED REPEAT PROTEIN"/>
    <property type="match status" value="1"/>
</dbReference>
<evidence type="ECO:0000259" key="1">
    <source>
        <dbReference type="Pfam" id="PF21294"/>
    </source>
</evidence>
<dbReference type="PANTHER" id="PTHR40124">
    <property type="match status" value="1"/>
</dbReference>
<dbReference type="Proteomes" id="UP000308199">
    <property type="component" value="Unassembled WGS sequence"/>
</dbReference>
<gene>
    <name evidence="2" type="ORF">EW145_g7158</name>
</gene>
<reference evidence="2 3" key="1">
    <citation type="submission" date="2019-02" db="EMBL/GenBank/DDBJ databases">
        <title>Genome sequencing of the rare red list fungi Phellinidium pouzarii.</title>
        <authorList>
            <person name="Buettner E."/>
            <person name="Kellner H."/>
        </authorList>
    </citation>
    <scope>NUCLEOTIDE SEQUENCE [LARGE SCALE GENOMIC DNA]</scope>
    <source>
        <strain evidence="2 3">DSM 108285</strain>
    </source>
</reference>